<comment type="similarity">
    <text evidence="1">Belongs to the short-chain dehydrogenases/reductases (SDR) family.</text>
</comment>
<dbReference type="PANTHER" id="PTHR24322:SF749">
    <property type="entry name" value="EPIDERMAL RETINOL DEHYDROGENASE 2"/>
    <property type="match status" value="1"/>
</dbReference>
<dbReference type="Proteomes" id="UP001652642">
    <property type="component" value="Chromosome 4"/>
</dbReference>
<dbReference type="GeneID" id="140706396"/>
<dbReference type="PRINTS" id="PR00081">
    <property type="entry name" value="GDHRDH"/>
</dbReference>
<keyword evidence="2" id="KW-1133">Transmembrane helix</keyword>
<evidence type="ECO:0000256" key="1">
    <source>
        <dbReference type="RuleBase" id="RU000363"/>
    </source>
</evidence>
<dbReference type="RefSeq" id="XP_072852567.1">
    <property type="nucleotide sequence ID" value="XM_072996466.1"/>
</dbReference>
<feature type="transmembrane region" description="Helical" evidence="2">
    <location>
        <begin position="12"/>
        <end position="31"/>
    </location>
</feature>
<dbReference type="Gene3D" id="3.40.50.720">
    <property type="entry name" value="NAD(P)-binding Rossmann-like Domain"/>
    <property type="match status" value="1"/>
</dbReference>
<sequence>MSLMRSILDTLTFLLLFPYYCLEAFVLMFIGTQTKKKVAGQIVLVTGSANGIGRQIALNFARLGAVLVLWDIDEEGNEKTTELVRANGAQAVHTYKCDLRKKEEIYAVADQVKKEVGDVNILVNNAGILNKKSFLDLSDSEIEETLKVNTKAHFWTCKAFLPAMITRNRGHLVTIASVAAFFGSNGTTDYSASKYAAFGFLESLTLELRKEGKNGIKTTIVCPSYVNTRLIAGVKIKPTFLLPLLDVTSVGRKIVDAVLKEKLYVVLPPQARLLILKIFLPKKAVFLLADYLGF</sequence>
<keyword evidence="2" id="KW-0812">Transmembrane</keyword>
<accession>A0ABM5G4I7</accession>
<dbReference type="PANTHER" id="PTHR24322">
    <property type="entry name" value="PKSB"/>
    <property type="match status" value="1"/>
</dbReference>
<evidence type="ECO:0000256" key="2">
    <source>
        <dbReference type="SAM" id="Phobius"/>
    </source>
</evidence>
<dbReference type="InterPro" id="IPR002347">
    <property type="entry name" value="SDR_fam"/>
</dbReference>
<gene>
    <name evidence="4" type="primary">LOC140706396</name>
</gene>
<evidence type="ECO:0000313" key="4">
    <source>
        <dbReference type="RefSeq" id="XP_072852567.1"/>
    </source>
</evidence>
<keyword evidence="3" id="KW-1185">Reference proteome</keyword>
<keyword evidence="2" id="KW-0472">Membrane</keyword>
<dbReference type="SUPFAM" id="SSF51735">
    <property type="entry name" value="NAD(P)-binding Rossmann-fold domains"/>
    <property type="match status" value="1"/>
</dbReference>
<proteinExistence type="inferred from homology"/>
<dbReference type="Pfam" id="PF00106">
    <property type="entry name" value="adh_short"/>
    <property type="match status" value="1"/>
</dbReference>
<dbReference type="CDD" id="cd05339">
    <property type="entry name" value="17beta-HSDXI-like_SDR_c"/>
    <property type="match status" value="1"/>
</dbReference>
<evidence type="ECO:0000313" key="3">
    <source>
        <dbReference type="Proteomes" id="UP001652642"/>
    </source>
</evidence>
<reference evidence="4" key="1">
    <citation type="submission" date="2025-08" db="UniProtKB">
        <authorList>
            <consortium name="RefSeq"/>
        </authorList>
    </citation>
    <scope>IDENTIFICATION</scope>
</reference>
<name>A0ABM5G4I7_9SAUR</name>
<organism evidence="3 4">
    <name type="scientific">Pogona vitticeps</name>
    <name type="common">central bearded dragon</name>
    <dbReference type="NCBI Taxonomy" id="103695"/>
    <lineage>
        <taxon>Eukaryota</taxon>
        <taxon>Metazoa</taxon>
        <taxon>Chordata</taxon>
        <taxon>Craniata</taxon>
        <taxon>Vertebrata</taxon>
        <taxon>Euteleostomi</taxon>
        <taxon>Lepidosauria</taxon>
        <taxon>Squamata</taxon>
        <taxon>Bifurcata</taxon>
        <taxon>Unidentata</taxon>
        <taxon>Episquamata</taxon>
        <taxon>Toxicofera</taxon>
        <taxon>Iguania</taxon>
        <taxon>Acrodonta</taxon>
        <taxon>Agamidae</taxon>
        <taxon>Amphibolurinae</taxon>
        <taxon>Pogona</taxon>
    </lineage>
</organism>
<dbReference type="InterPro" id="IPR036291">
    <property type="entry name" value="NAD(P)-bd_dom_sf"/>
</dbReference>
<protein>
    <submittedName>
        <fullName evidence="4">Short-chain dehydrogenase/reductase family 16C member 6-like</fullName>
    </submittedName>
</protein>
<dbReference type="PRINTS" id="PR00080">
    <property type="entry name" value="SDRFAMILY"/>
</dbReference>